<dbReference type="EMBL" id="BSXT01001118">
    <property type="protein sequence ID" value="GMF38771.1"/>
    <property type="molecule type" value="Genomic_DNA"/>
</dbReference>
<name>A0A9W6XHQ0_9STRA</name>
<evidence type="ECO:0000256" key="2">
    <source>
        <dbReference type="ARBA" id="ARBA00022692"/>
    </source>
</evidence>
<dbReference type="OrthoDB" id="78836at2759"/>
<feature type="domain" description="Ion transport" evidence="6">
    <location>
        <begin position="106"/>
        <end position="181"/>
    </location>
</feature>
<dbReference type="PANTHER" id="PTHR10037">
    <property type="entry name" value="VOLTAGE-GATED CATION CHANNEL CALCIUM AND SODIUM"/>
    <property type="match status" value="1"/>
</dbReference>
<evidence type="ECO:0000313" key="8">
    <source>
        <dbReference type="Proteomes" id="UP001165121"/>
    </source>
</evidence>
<evidence type="ECO:0000313" key="7">
    <source>
        <dbReference type="EMBL" id="GMF38771.1"/>
    </source>
</evidence>
<dbReference type="Pfam" id="PF00520">
    <property type="entry name" value="Ion_trans"/>
    <property type="match status" value="2"/>
</dbReference>
<keyword evidence="3 5" id="KW-1133">Transmembrane helix</keyword>
<dbReference type="GO" id="GO:0005248">
    <property type="term" value="F:voltage-gated sodium channel activity"/>
    <property type="evidence" value="ECO:0007669"/>
    <property type="project" value="TreeGrafter"/>
</dbReference>
<comment type="subcellular location">
    <subcellularLocation>
        <location evidence="1">Membrane</location>
        <topology evidence="1">Multi-pass membrane protein</topology>
    </subcellularLocation>
</comment>
<dbReference type="Gene3D" id="1.20.120.350">
    <property type="entry name" value="Voltage-gated potassium channels. Chain C"/>
    <property type="match status" value="1"/>
</dbReference>
<feature type="domain" description="Ion transport" evidence="6">
    <location>
        <begin position="218"/>
        <end position="375"/>
    </location>
</feature>
<accession>A0A9W6XHQ0</accession>
<keyword evidence="4 5" id="KW-0472">Membrane</keyword>
<dbReference type="PANTHER" id="PTHR10037:SF62">
    <property type="entry name" value="SODIUM CHANNEL PROTEIN 60E"/>
    <property type="match status" value="1"/>
</dbReference>
<dbReference type="InterPro" id="IPR027359">
    <property type="entry name" value="Volt_channel_dom_sf"/>
</dbReference>
<sequence>MEHFCGRYRVNILSRLLQMHQILDALTPLLDYTDSTPGYNKETSPWRIPQDCFWPVHYSDGLLCADPYHAGGHQCPTGYTCGSNYDAFGNPRFVSKKAMIDALHTERLNWGYTTYDNIGRAMLTIFQSVSEEDWTLVMYMTMDASHPIVGACFAVSLIIFASYFVMNLTIAVISDEFKSDTPERRVSRGEVDVASRKFATDSEFHFKETSPLHCLVTHRYFSEIITVIVIANTVALSLDHYSMSHYMDTNLELAHFVFLCIFVLEMLLKISGLGLRQYAHDRFNVFDAAIVLADLIEAAVIPPSFLASAHKTYKIGSISLLRAFRLFRLLELARNWKSLRDLLQMIAQGVASIGNFGVLLFLFVYVFALIGMQVWLYDMFC</sequence>
<evidence type="ECO:0000256" key="1">
    <source>
        <dbReference type="ARBA" id="ARBA00004141"/>
    </source>
</evidence>
<dbReference type="Gene3D" id="1.10.287.70">
    <property type="match status" value="2"/>
</dbReference>
<evidence type="ECO:0000259" key="6">
    <source>
        <dbReference type="Pfam" id="PF00520"/>
    </source>
</evidence>
<feature type="transmembrane region" description="Helical" evidence="5">
    <location>
        <begin position="148"/>
        <end position="173"/>
    </location>
</feature>
<evidence type="ECO:0000256" key="5">
    <source>
        <dbReference type="SAM" id="Phobius"/>
    </source>
</evidence>
<feature type="transmembrane region" description="Helical" evidence="5">
    <location>
        <begin position="350"/>
        <end position="376"/>
    </location>
</feature>
<feature type="transmembrane region" description="Helical" evidence="5">
    <location>
        <begin position="253"/>
        <end position="273"/>
    </location>
</feature>
<proteinExistence type="predicted"/>
<comment type="caution">
    <text evidence="7">The sequence shown here is derived from an EMBL/GenBank/DDBJ whole genome shotgun (WGS) entry which is preliminary data.</text>
</comment>
<keyword evidence="8" id="KW-1185">Reference proteome</keyword>
<dbReference type="GO" id="GO:0001518">
    <property type="term" value="C:voltage-gated sodium channel complex"/>
    <property type="evidence" value="ECO:0007669"/>
    <property type="project" value="TreeGrafter"/>
</dbReference>
<protein>
    <submittedName>
        <fullName evidence="7">Unnamed protein product</fullName>
    </submittedName>
</protein>
<gene>
    <name evidence="7" type="ORF">Pfra01_001128500</name>
</gene>
<organism evidence="7 8">
    <name type="scientific">Phytophthora fragariaefolia</name>
    <dbReference type="NCBI Taxonomy" id="1490495"/>
    <lineage>
        <taxon>Eukaryota</taxon>
        <taxon>Sar</taxon>
        <taxon>Stramenopiles</taxon>
        <taxon>Oomycota</taxon>
        <taxon>Peronosporomycetes</taxon>
        <taxon>Peronosporales</taxon>
        <taxon>Peronosporaceae</taxon>
        <taxon>Phytophthora</taxon>
    </lineage>
</organism>
<dbReference type="InterPro" id="IPR043203">
    <property type="entry name" value="VGCC_Ca_Na"/>
</dbReference>
<reference evidence="7" key="1">
    <citation type="submission" date="2023-04" db="EMBL/GenBank/DDBJ databases">
        <title>Phytophthora fragariaefolia NBRC 109709.</title>
        <authorList>
            <person name="Ichikawa N."/>
            <person name="Sato H."/>
            <person name="Tonouchi N."/>
        </authorList>
    </citation>
    <scope>NUCLEOTIDE SEQUENCE</scope>
    <source>
        <strain evidence="7">NBRC 109709</strain>
    </source>
</reference>
<dbReference type="InterPro" id="IPR005821">
    <property type="entry name" value="Ion_trans_dom"/>
</dbReference>
<dbReference type="AlphaFoldDB" id="A0A9W6XHQ0"/>
<evidence type="ECO:0000256" key="3">
    <source>
        <dbReference type="ARBA" id="ARBA00022989"/>
    </source>
</evidence>
<evidence type="ECO:0000256" key="4">
    <source>
        <dbReference type="ARBA" id="ARBA00023136"/>
    </source>
</evidence>
<dbReference type="SUPFAM" id="SSF81324">
    <property type="entry name" value="Voltage-gated potassium channels"/>
    <property type="match status" value="1"/>
</dbReference>
<keyword evidence="2 5" id="KW-0812">Transmembrane</keyword>
<dbReference type="Proteomes" id="UP001165121">
    <property type="component" value="Unassembled WGS sequence"/>
</dbReference>